<dbReference type="EMBL" id="GGEC01060611">
    <property type="protein sequence ID" value="MBX41095.1"/>
    <property type="molecule type" value="Transcribed_RNA"/>
</dbReference>
<protein>
    <submittedName>
        <fullName evidence="1">Uncharacterized protein</fullName>
    </submittedName>
</protein>
<reference evidence="1" key="1">
    <citation type="submission" date="2018-02" db="EMBL/GenBank/DDBJ databases">
        <title>Rhizophora mucronata_Transcriptome.</title>
        <authorList>
            <person name="Meera S.P."/>
            <person name="Sreeshan A."/>
            <person name="Augustine A."/>
        </authorList>
    </citation>
    <scope>NUCLEOTIDE SEQUENCE</scope>
    <source>
        <tissue evidence="1">Leaf</tissue>
    </source>
</reference>
<proteinExistence type="predicted"/>
<organism evidence="1">
    <name type="scientific">Rhizophora mucronata</name>
    <name type="common">Asiatic mangrove</name>
    <dbReference type="NCBI Taxonomy" id="61149"/>
    <lineage>
        <taxon>Eukaryota</taxon>
        <taxon>Viridiplantae</taxon>
        <taxon>Streptophyta</taxon>
        <taxon>Embryophyta</taxon>
        <taxon>Tracheophyta</taxon>
        <taxon>Spermatophyta</taxon>
        <taxon>Magnoliopsida</taxon>
        <taxon>eudicotyledons</taxon>
        <taxon>Gunneridae</taxon>
        <taxon>Pentapetalae</taxon>
        <taxon>rosids</taxon>
        <taxon>fabids</taxon>
        <taxon>Malpighiales</taxon>
        <taxon>Rhizophoraceae</taxon>
        <taxon>Rhizophora</taxon>
    </lineage>
</organism>
<evidence type="ECO:0000313" key="1">
    <source>
        <dbReference type="EMBL" id="MBX41095.1"/>
    </source>
</evidence>
<name>A0A2P2NF23_RHIMU</name>
<dbReference type="AlphaFoldDB" id="A0A2P2NF23"/>
<accession>A0A2P2NF23</accession>
<sequence length="31" mass="3663">MMQRSHEPQGWWNLLSKACPGYHIMTCSTIR</sequence>